<dbReference type="Gene3D" id="2.40.50.140">
    <property type="entry name" value="Nucleic acid-binding proteins"/>
    <property type="match status" value="1"/>
</dbReference>
<feature type="compositionally biased region" description="Basic and acidic residues" evidence="4">
    <location>
        <begin position="141"/>
        <end position="150"/>
    </location>
</feature>
<dbReference type="InterPro" id="IPR011344">
    <property type="entry name" value="ssDNA-bd"/>
</dbReference>
<dbReference type="PANTHER" id="PTHR10302">
    <property type="entry name" value="SINGLE-STRANDED DNA-BINDING PROTEIN"/>
    <property type="match status" value="1"/>
</dbReference>
<sequence>MNLNKVFILGRLTADPQLRATPTGTPVGSFSIATNRVWNDKNGMKQEETEYHNVVVWGRQAEIANQFLRKGSLVLIEGRLRTRTWQDKQGQNRRTTEIICERLQLGPKPISQTGPSFDPQPPIEKTPPPSQELPEINLDEENIKAEDLPF</sequence>
<dbReference type="PROSITE" id="PS50935">
    <property type="entry name" value="SSB"/>
    <property type="match status" value="1"/>
</dbReference>
<comment type="subunit">
    <text evidence="2">Homotetramer.</text>
</comment>
<dbReference type="GO" id="GO:0006260">
    <property type="term" value="P:DNA replication"/>
    <property type="evidence" value="ECO:0007669"/>
    <property type="project" value="InterPro"/>
</dbReference>
<protein>
    <recommendedName>
        <fullName evidence="2 3">Single-stranded DNA-binding protein</fullName>
        <shortName evidence="2">SSB</shortName>
    </recommendedName>
</protein>
<dbReference type="NCBIfam" id="TIGR00621">
    <property type="entry name" value="ssb"/>
    <property type="match status" value="1"/>
</dbReference>
<dbReference type="Pfam" id="PF00436">
    <property type="entry name" value="SSB"/>
    <property type="match status" value="1"/>
</dbReference>
<dbReference type="InterPro" id="IPR012340">
    <property type="entry name" value="NA-bd_OB-fold"/>
</dbReference>
<evidence type="ECO:0000313" key="5">
    <source>
        <dbReference type="EMBL" id="PIU99198.1"/>
    </source>
</evidence>
<evidence type="ECO:0000256" key="2">
    <source>
        <dbReference type="HAMAP-Rule" id="MF_00984"/>
    </source>
</evidence>
<accession>A0A2M7B808</accession>
<name>A0A2M7B808_9BACT</name>
<feature type="compositionally biased region" description="Pro residues" evidence="4">
    <location>
        <begin position="118"/>
        <end position="131"/>
    </location>
</feature>
<dbReference type="PANTHER" id="PTHR10302:SF27">
    <property type="entry name" value="SINGLE-STRANDED DNA-BINDING PROTEIN"/>
    <property type="match status" value="1"/>
</dbReference>
<feature type="region of interest" description="Disordered" evidence="4">
    <location>
        <begin position="104"/>
        <end position="150"/>
    </location>
</feature>
<dbReference type="EMBL" id="PEVH01000032">
    <property type="protein sequence ID" value="PIU99198.1"/>
    <property type="molecule type" value="Genomic_DNA"/>
</dbReference>
<organism evidence="5 6">
    <name type="scientific">Candidatus Wolfebacteria bacterium CG03_land_8_20_14_0_80_36_15</name>
    <dbReference type="NCBI Taxonomy" id="1975067"/>
    <lineage>
        <taxon>Bacteria</taxon>
        <taxon>Candidatus Wolfeibacteriota</taxon>
    </lineage>
</organism>
<proteinExistence type="inferred from homology"/>
<dbReference type="HAMAP" id="MF_00984">
    <property type="entry name" value="SSB"/>
    <property type="match status" value="1"/>
</dbReference>
<comment type="caution">
    <text evidence="5">The sequence shown here is derived from an EMBL/GenBank/DDBJ whole genome shotgun (WGS) entry which is preliminary data.</text>
</comment>
<gene>
    <name evidence="5" type="ORF">COS59_01060</name>
</gene>
<keyword evidence="1 2" id="KW-0238">DNA-binding</keyword>
<evidence type="ECO:0000313" key="6">
    <source>
        <dbReference type="Proteomes" id="UP000230131"/>
    </source>
</evidence>
<dbReference type="GO" id="GO:0003697">
    <property type="term" value="F:single-stranded DNA binding"/>
    <property type="evidence" value="ECO:0007669"/>
    <property type="project" value="UniProtKB-UniRule"/>
</dbReference>
<dbReference type="InterPro" id="IPR000424">
    <property type="entry name" value="Primosome_PriB/ssb"/>
</dbReference>
<dbReference type="AlphaFoldDB" id="A0A2M7B808"/>
<reference evidence="6" key="1">
    <citation type="submission" date="2017-09" db="EMBL/GenBank/DDBJ databases">
        <title>Depth-based differentiation of microbial function through sediment-hosted aquifers and enrichment of novel symbionts in the deep terrestrial subsurface.</title>
        <authorList>
            <person name="Probst A.J."/>
            <person name="Ladd B."/>
            <person name="Jarett J.K."/>
            <person name="Geller-Mcgrath D.E."/>
            <person name="Sieber C.M.K."/>
            <person name="Emerson J.B."/>
            <person name="Anantharaman K."/>
            <person name="Thomas B.C."/>
            <person name="Malmstrom R."/>
            <person name="Stieglmeier M."/>
            <person name="Klingl A."/>
            <person name="Woyke T."/>
            <person name="Ryan C.M."/>
            <person name="Banfield J.F."/>
        </authorList>
    </citation>
    <scope>NUCLEOTIDE SEQUENCE [LARGE SCALE GENOMIC DNA]</scope>
</reference>
<comment type="caution">
    <text evidence="2">Lacks conserved residue(s) required for the propagation of feature annotation.</text>
</comment>
<evidence type="ECO:0000256" key="4">
    <source>
        <dbReference type="SAM" id="MobiDB-lite"/>
    </source>
</evidence>
<evidence type="ECO:0000256" key="3">
    <source>
        <dbReference type="RuleBase" id="RU000524"/>
    </source>
</evidence>
<dbReference type="CDD" id="cd04496">
    <property type="entry name" value="SSB_OBF"/>
    <property type="match status" value="1"/>
</dbReference>
<dbReference type="SUPFAM" id="SSF50249">
    <property type="entry name" value="Nucleic acid-binding proteins"/>
    <property type="match status" value="1"/>
</dbReference>
<dbReference type="Proteomes" id="UP000230131">
    <property type="component" value="Unassembled WGS sequence"/>
</dbReference>
<evidence type="ECO:0000256" key="1">
    <source>
        <dbReference type="ARBA" id="ARBA00023125"/>
    </source>
</evidence>
<dbReference type="GO" id="GO:0009295">
    <property type="term" value="C:nucleoid"/>
    <property type="evidence" value="ECO:0007669"/>
    <property type="project" value="TreeGrafter"/>
</dbReference>